<organism evidence="4 5">
    <name type="scientific">Caloramator australicus RC3</name>
    <dbReference type="NCBI Taxonomy" id="857293"/>
    <lineage>
        <taxon>Bacteria</taxon>
        <taxon>Bacillati</taxon>
        <taxon>Bacillota</taxon>
        <taxon>Clostridia</taxon>
        <taxon>Eubacteriales</taxon>
        <taxon>Clostridiaceae</taxon>
        <taxon>Caloramator</taxon>
    </lineage>
</organism>
<protein>
    <submittedName>
        <fullName evidence="4">Flagellar synthesis regulator FleN</fullName>
    </submittedName>
</protein>
<evidence type="ECO:0000256" key="3">
    <source>
        <dbReference type="PIRSR" id="PIRSR003092-1"/>
    </source>
</evidence>
<dbReference type="InterPro" id="IPR027417">
    <property type="entry name" value="P-loop_NTPase"/>
</dbReference>
<dbReference type="GO" id="GO:0009898">
    <property type="term" value="C:cytoplasmic side of plasma membrane"/>
    <property type="evidence" value="ECO:0007669"/>
    <property type="project" value="TreeGrafter"/>
</dbReference>
<dbReference type="RefSeq" id="WP_008907895.1">
    <property type="nucleotide sequence ID" value="NZ_CAKP01000022.1"/>
</dbReference>
<name>I7LFM4_9CLOT</name>
<gene>
    <name evidence="4" type="ORF">CAAU_0531</name>
</gene>
<keyword evidence="1 3" id="KW-0547">Nucleotide-binding</keyword>
<dbReference type="InterPro" id="IPR033875">
    <property type="entry name" value="FlhG"/>
</dbReference>
<reference evidence="4 5" key="1">
    <citation type="journal article" date="2011" name="J. Bacteriol.">
        <title>Draft genome sequence of Caloramator australicus strain RC3T, a thermoanaerobe from the Great Artesian Basin of Australia.</title>
        <authorList>
            <person name="Ogg C.D."/>
            <person name="Patel B.K.C."/>
        </authorList>
    </citation>
    <scope>NUCLEOTIDE SEQUENCE [LARGE SCALE GENOMIC DNA]</scope>
    <source>
        <strain evidence="4 5">RC3</strain>
    </source>
</reference>
<dbReference type="InterPro" id="IPR025501">
    <property type="entry name" value="MinD_FleN"/>
</dbReference>
<evidence type="ECO:0000313" key="4">
    <source>
        <dbReference type="EMBL" id="CCJ32615.1"/>
    </source>
</evidence>
<keyword evidence="5" id="KW-1185">Reference proteome</keyword>
<dbReference type="AlphaFoldDB" id="I7LFM4"/>
<keyword evidence="2 3" id="KW-0067">ATP-binding</keyword>
<dbReference type="STRING" id="857293.CAAU_0531"/>
<keyword evidence="4" id="KW-0282">Flagellum</keyword>
<dbReference type="SUPFAM" id="SSF52540">
    <property type="entry name" value="P-loop containing nucleoside triphosphate hydrolases"/>
    <property type="match status" value="1"/>
</dbReference>
<dbReference type="GO" id="GO:0016887">
    <property type="term" value="F:ATP hydrolysis activity"/>
    <property type="evidence" value="ECO:0007669"/>
    <property type="project" value="TreeGrafter"/>
</dbReference>
<keyword evidence="4" id="KW-0969">Cilium</keyword>
<accession>I7LFM4</accession>
<dbReference type="InterPro" id="IPR033756">
    <property type="entry name" value="YlxH/NBP35"/>
</dbReference>
<dbReference type="GO" id="GO:0051782">
    <property type="term" value="P:negative regulation of cell division"/>
    <property type="evidence" value="ECO:0007669"/>
    <property type="project" value="TreeGrafter"/>
</dbReference>
<dbReference type="GO" id="GO:0005829">
    <property type="term" value="C:cytosol"/>
    <property type="evidence" value="ECO:0007669"/>
    <property type="project" value="TreeGrafter"/>
</dbReference>
<dbReference type="CDD" id="cd02038">
    <property type="entry name" value="FlhG-like"/>
    <property type="match status" value="1"/>
</dbReference>
<dbReference type="eggNOG" id="COG0455">
    <property type="taxonomic scope" value="Bacteria"/>
</dbReference>
<feature type="binding site" evidence="3">
    <location>
        <begin position="31"/>
        <end position="38"/>
    </location>
    <ligand>
        <name>ATP</name>
        <dbReference type="ChEBI" id="CHEBI:30616"/>
    </ligand>
</feature>
<dbReference type="Proteomes" id="UP000007652">
    <property type="component" value="Unassembled WGS sequence"/>
</dbReference>
<dbReference type="EMBL" id="CAKP01000022">
    <property type="protein sequence ID" value="CCJ32615.1"/>
    <property type="molecule type" value="Genomic_DNA"/>
</dbReference>
<sequence length="288" mass="32211">MDQAEKLRRLVNDKTAQKKNKFRVITVTSGKGGVGKSSFVVNLALALKLRGLKVAILDADIGMANVDIMYGVKSKYSLFDLVFNNKNINEIIEMTQEGIKIIPGGSGLKDIVDLNEEQRVRLIKEFEKLDDIDILIVDTGAGVSKTILNFVAISDEVIVITTPEPTALTDAYSLIKIIKNKFQDANINVVINKVRNIKEARETFEKLSNTVNVFLKSKINYRGFLFEDKKVPISIIEQRPYLISFPKTEASMCIMKIASDVIGIEKENKNNTIKDVFFKLFGRMGLGS</sequence>
<evidence type="ECO:0000256" key="2">
    <source>
        <dbReference type="ARBA" id="ARBA00022840"/>
    </source>
</evidence>
<dbReference type="Gene3D" id="3.40.50.300">
    <property type="entry name" value="P-loop containing nucleotide triphosphate hydrolases"/>
    <property type="match status" value="1"/>
</dbReference>
<comment type="caution">
    <text evidence="4">The sequence shown here is derived from an EMBL/GenBank/DDBJ whole genome shotgun (WGS) entry which is preliminary data.</text>
</comment>
<dbReference type="InterPro" id="IPR050625">
    <property type="entry name" value="ParA/MinD_ATPase"/>
</dbReference>
<keyword evidence="4" id="KW-0966">Cell projection</keyword>
<dbReference type="PIRSF" id="PIRSF003092">
    <property type="entry name" value="MinD"/>
    <property type="match status" value="1"/>
</dbReference>
<dbReference type="PANTHER" id="PTHR43384">
    <property type="entry name" value="SEPTUM SITE-DETERMINING PROTEIN MIND HOMOLOG, CHLOROPLASTIC-RELATED"/>
    <property type="match status" value="1"/>
</dbReference>
<evidence type="ECO:0000313" key="5">
    <source>
        <dbReference type="Proteomes" id="UP000007652"/>
    </source>
</evidence>
<dbReference type="PANTHER" id="PTHR43384:SF4">
    <property type="entry name" value="CELLULOSE BIOSYNTHESIS PROTEIN BCSQ-RELATED"/>
    <property type="match status" value="1"/>
</dbReference>
<dbReference type="Pfam" id="PF10609">
    <property type="entry name" value="ParA"/>
    <property type="match status" value="1"/>
</dbReference>
<dbReference type="GO" id="GO:0005524">
    <property type="term" value="F:ATP binding"/>
    <property type="evidence" value="ECO:0007669"/>
    <property type="project" value="UniProtKB-KW"/>
</dbReference>
<evidence type="ECO:0000256" key="1">
    <source>
        <dbReference type="ARBA" id="ARBA00022741"/>
    </source>
</evidence>
<proteinExistence type="predicted"/>
<dbReference type="OrthoDB" id="9816297at2"/>